<organism evidence="2 3">
    <name type="scientific">Petrolisthes manimaculis</name>
    <dbReference type="NCBI Taxonomy" id="1843537"/>
    <lineage>
        <taxon>Eukaryota</taxon>
        <taxon>Metazoa</taxon>
        <taxon>Ecdysozoa</taxon>
        <taxon>Arthropoda</taxon>
        <taxon>Crustacea</taxon>
        <taxon>Multicrustacea</taxon>
        <taxon>Malacostraca</taxon>
        <taxon>Eumalacostraca</taxon>
        <taxon>Eucarida</taxon>
        <taxon>Decapoda</taxon>
        <taxon>Pleocyemata</taxon>
        <taxon>Anomura</taxon>
        <taxon>Galatheoidea</taxon>
        <taxon>Porcellanidae</taxon>
        <taxon>Petrolisthes</taxon>
    </lineage>
</organism>
<keyword evidence="3" id="KW-1185">Reference proteome</keyword>
<proteinExistence type="predicted"/>
<sequence>MVTSTTHCTLTCGTSPPAFLSSVQLSHHSTPYPPPLTPYLLPHTLTATFTSLPHTHHHRTQQRQEFTIKSTFSV</sequence>
<comment type="caution">
    <text evidence="2">The sequence shown here is derived from an EMBL/GenBank/DDBJ whole genome shotgun (WGS) entry which is preliminary data.</text>
</comment>
<dbReference type="EMBL" id="JAWZYT010006433">
    <property type="protein sequence ID" value="KAK4288184.1"/>
    <property type="molecule type" value="Genomic_DNA"/>
</dbReference>
<dbReference type="Proteomes" id="UP001292094">
    <property type="component" value="Unassembled WGS sequence"/>
</dbReference>
<evidence type="ECO:0000313" key="3">
    <source>
        <dbReference type="Proteomes" id="UP001292094"/>
    </source>
</evidence>
<reference evidence="2" key="1">
    <citation type="submission" date="2023-11" db="EMBL/GenBank/DDBJ databases">
        <title>Genome assemblies of two species of porcelain crab, Petrolisthes cinctipes and Petrolisthes manimaculis (Anomura: Porcellanidae).</title>
        <authorList>
            <person name="Angst P."/>
        </authorList>
    </citation>
    <scope>NUCLEOTIDE SEQUENCE</scope>
    <source>
        <strain evidence="2">PB745_02</strain>
        <tissue evidence="2">Gill</tissue>
    </source>
</reference>
<protein>
    <submittedName>
        <fullName evidence="2">Uncharacterized protein</fullName>
    </submittedName>
</protein>
<feature type="compositionally biased region" description="Polar residues" evidence="1">
    <location>
        <begin position="65"/>
        <end position="74"/>
    </location>
</feature>
<evidence type="ECO:0000256" key="1">
    <source>
        <dbReference type="SAM" id="MobiDB-lite"/>
    </source>
</evidence>
<feature type="region of interest" description="Disordered" evidence="1">
    <location>
        <begin position="55"/>
        <end position="74"/>
    </location>
</feature>
<gene>
    <name evidence="2" type="ORF">Pmani_038775</name>
</gene>
<dbReference type="AlphaFoldDB" id="A0AAE1TM04"/>
<accession>A0AAE1TM04</accession>
<name>A0AAE1TM04_9EUCA</name>
<evidence type="ECO:0000313" key="2">
    <source>
        <dbReference type="EMBL" id="KAK4288184.1"/>
    </source>
</evidence>